<evidence type="ECO:0000313" key="1">
    <source>
        <dbReference type="EMBL" id="KAB2337631.1"/>
    </source>
</evidence>
<protein>
    <submittedName>
        <fullName evidence="1">Uncharacterized protein</fullName>
    </submittedName>
</protein>
<organism evidence="1 2">
    <name type="scientific">Cytobacillus depressus</name>
    <dbReference type="NCBI Taxonomy" id="1602942"/>
    <lineage>
        <taxon>Bacteria</taxon>
        <taxon>Bacillati</taxon>
        <taxon>Bacillota</taxon>
        <taxon>Bacilli</taxon>
        <taxon>Bacillales</taxon>
        <taxon>Bacillaceae</taxon>
        <taxon>Cytobacillus</taxon>
    </lineage>
</organism>
<evidence type="ECO:0000313" key="2">
    <source>
        <dbReference type="Proteomes" id="UP000481030"/>
    </source>
</evidence>
<dbReference type="EMBL" id="WBOS01000002">
    <property type="protein sequence ID" value="KAB2337631.1"/>
    <property type="molecule type" value="Genomic_DNA"/>
</dbReference>
<name>A0A6L3VEN6_9BACI</name>
<dbReference type="OrthoDB" id="2942008at2"/>
<keyword evidence="2" id="KW-1185">Reference proteome</keyword>
<reference evidence="1 2" key="1">
    <citation type="journal article" date="2016" name="Antonie Van Leeuwenhoek">
        <title>Bacillus depressus sp. nov., isolated from soil of a sunflower field.</title>
        <authorList>
            <person name="Wei X."/>
            <person name="Xin D."/>
            <person name="Xin Y."/>
            <person name="Zhang H."/>
            <person name="Wang T."/>
            <person name="Zhang J."/>
        </authorList>
    </citation>
    <scope>NUCLEOTIDE SEQUENCE [LARGE SCALE GENOMIC DNA]</scope>
    <source>
        <strain evidence="1 2">BZ1</strain>
    </source>
</reference>
<proteinExistence type="predicted"/>
<gene>
    <name evidence="1" type="ORF">F7731_08530</name>
</gene>
<dbReference type="AlphaFoldDB" id="A0A6L3VEN6"/>
<dbReference type="RefSeq" id="WP_151534332.1">
    <property type="nucleotide sequence ID" value="NZ_WBOS01000002.1"/>
</dbReference>
<comment type="caution">
    <text evidence="1">The sequence shown here is derived from an EMBL/GenBank/DDBJ whole genome shotgun (WGS) entry which is preliminary data.</text>
</comment>
<dbReference type="Proteomes" id="UP000481030">
    <property type="component" value="Unassembled WGS sequence"/>
</dbReference>
<accession>A0A6L3VEN6</accession>
<sequence>MNINFEELPKYDVYNMHLTDDDYKLAEQNGISRQTAYHRFYSLGWSAEKTVNTPLNKSSKDRSLWRKKCDEIGLKYSTFQKRVRKGMKPEDAFYLPRKPKLSLKQIEIASSNGIGMNTVMNRVYNQKWDVERAITEPVDKRKTRISNRGIEDEFTTTL</sequence>